<protein>
    <submittedName>
        <fullName evidence="1">Uncharacterized protein</fullName>
    </submittedName>
</protein>
<dbReference type="Proteomes" id="UP000635853">
    <property type="component" value="Unassembled WGS sequence"/>
</dbReference>
<accession>A0ABS1RAZ9</accession>
<sequence>MGQEVALQALQRAAEQAGKCEEEDKVGPSALISLLADPREQVLPGNADIDAQAWSAQAKEGIAPGGAVGKPAPTLLMQREFYRLDDLDKIAGLAELRWRNAFQPDQERLVGAT</sequence>
<evidence type="ECO:0000313" key="2">
    <source>
        <dbReference type="Proteomes" id="UP000635853"/>
    </source>
</evidence>
<reference evidence="2" key="1">
    <citation type="submission" date="2021-01" db="EMBL/GenBank/DDBJ databases">
        <title>Draft genomes of Rhodovulum sulfidophilum.</title>
        <authorList>
            <person name="Guzman M.S."/>
        </authorList>
    </citation>
    <scope>NUCLEOTIDE SEQUENCE [LARGE SCALE GENOMIC DNA]</scope>
    <source>
        <strain evidence="2">AB19</strain>
    </source>
</reference>
<organism evidence="1 2">
    <name type="scientific">Rhodovulum visakhapatnamense</name>
    <dbReference type="NCBI Taxonomy" id="364297"/>
    <lineage>
        <taxon>Bacteria</taxon>
        <taxon>Pseudomonadati</taxon>
        <taxon>Pseudomonadota</taxon>
        <taxon>Alphaproteobacteria</taxon>
        <taxon>Rhodobacterales</taxon>
        <taxon>Paracoccaceae</taxon>
        <taxon>Rhodovulum</taxon>
    </lineage>
</organism>
<comment type="caution">
    <text evidence="1">The sequence shown here is derived from an EMBL/GenBank/DDBJ whole genome shotgun (WGS) entry which is preliminary data.</text>
</comment>
<gene>
    <name evidence="1" type="ORF">JMJ92_01375</name>
</gene>
<keyword evidence="2" id="KW-1185">Reference proteome</keyword>
<dbReference type="RefSeq" id="WP_075787804.1">
    <property type="nucleotide sequence ID" value="NZ_JAESIM010000010.1"/>
</dbReference>
<proteinExistence type="predicted"/>
<evidence type="ECO:0000313" key="1">
    <source>
        <dbReference type="EMBL" id="MBL3576818.1"/>
    </source>
</evidence>
<dbReference type="EMBL" id="JAESIL010000003">
    <property type="protein sequence ID" value="MBL3576818.1"/>
    <property type="molecule type" value="Genomic_DNA"/>
</dbReference>
<name>A0ABS1RAZ9_9RHOB</name>